<evidence type="ECO:0000313" key="2">
    <source>
        <dbReference type="Proteomes" id="UP000280346"/>
    </source>
</evidence>
<name>A0A433IZR1_9PROT</name>
<proteinExistence type="predicted"/>
<reference evidence="1 2" key="1">
    <citation type="submission" date="2018-12" db="EMBL/GenBank/DDBJ databases">
        <authorList>
            <person name="Yang Y."/>
        </authorList>
    </citation>
    <scope>NUCLEOTIDE SEQUENCE [LARGE SCALE GENOMIC DNA]</scope>
    <source>
        <strain evidence="1 2">GSF71</strain>
    </source>
</reference>
<dbReference type="AlphaFoldDB" id="A0A433IZR1"/>
<evidence type="ECO:0000313" key="1">
    <source>
        <dbReference type="EMBL" id="RUQ61241.1"/>
    </source>
</evidence>
<accession>A0A433IZR1</accession>
<protein>
    <submittedName>
        <fullName evidence="1">Uncharacterized protein</fullName>
    </submittedName>
</protein>
<gene>
    <name evidence="1" type="ORF">EJ913_30015</name>
</gene>
<sequence>MTTIDLNRLTADAMTKAVKSGALQTAIERGVSKAIEEIAREAVGYGSPFRKALEEAVKSMLEFDPKDLGLSGYNAAVLAVIKAKLDAIVDEQLRERFSKDLDDLLAQPPNEIALSKLVADFKRWAIRDGLTDGDYCTVRIDRTTSHNSRWLRLDPKGGRSEYSCRFSLLITDDDSVFSISDSGQDLKNAVLSKRLYGFPRDLFRLMAAGAKIVIDTTDIDGSLIDYGDDEGSEEEDL</sequence>
<dbReference type="Proteomes" id="UP000280346">
    <property type="component" value="Unassembled WGS sequence"/>
</dbReference>
<comment type="caution">
    <text evidence="1">The sequence shown here is derived from an EMBL/GenBank/DDBJ whole genome shotgun (WGS) entry which is preliminary data.</text>
</comment>
<keyword evidence="2" id="KW-1185">Reference proteome</keyword>
<dbReference type="RefSeq" id="WP_127004920.1">
    <property type="nucleotide sequence ID" value="NZ_JBNPXW010000033.1"/>
</dbReference>
<dbReference type="OrthoDB" id="9035189at2"/>
<dbReference type="EMBL" id="RZIJ01000047">
    <property type="protein sequence ID" value="RUQ61241.1"/>
    <property type="molecule type" value="Genomic_DNA"/>
</dbReference>
<organism evidence="1 2">
    <name type="scientific">Azospirillum doebereinerae</name>
    <dbReference type="NCBI Taxonomy" id="92933"/>
    <lineage>
        <taxon>Bacteria</taxon>
        <taxon>Pseudomonadati</taxon>
        <taxon>Pseudomonadota</taxon>
        <taxon>Alphaproteobacteria</taxon>
        <taxon>Rhodospirillales</taxon>
        <taxon>Azospirillaceae</taxon>
        <taxon>Azospirillum</taxon>
    </lineage>
</organism>